<gene>
    <name evidence="3" type="ORF">JHW45_02855</name>
</gene>
<sequence length="356" mass="37229">MIASEIPRKMGEAVCTTVPVRPDASAAPSGEGGTFAVDVPHEGAVATEDRTASRDDGQQDQTVMELPLPQATEADEEAIPPATSDAAPTILAGILETWSGVSGSIGARRDDAPPIRAPVTEADVLSDASLPNATDESERTGLFSAIDCADVDSETDEPPGVRLTKPEPTALTGRDPLLGDDRASRTSILPESLDAGRAPVAPLVAAETARPNPALAEWRPVAAQAVIRQVADAVVTLGGDRLEIALSPEELGRVRLVVTAADRAPHVTVWIERPEVMDLVRRHAGLLMQHLAEAGLAGAELDFRDERSNPEGHPDRAGRDRQDTHHATTILGPASPGSVAAISVAAAGTLRIDIRL</sequence>
<dbReference type="RefSeq" id="WP_272859461.1">
    <property type="nucleotide sequence ID" value="NZ_CP067134.1"/>
</dbReference>
<organism evidence="3 4">
    <name type="scientific">Paracoccus stylophorae</name>
    <dbReference type="NCBI Taxonomy" id="659350"/>
    <lineage>
        <taxon>Bacteria</taxon>
        <taxon>Pseudomonadati</taxon>
        <taxon>Pseudomonadota</taxon>
        <taxon>Alphaproteobacteria</taxon>
        <taxon>Rhodobacterales</taxon>
        <taxon>Paracoccaceae</taxon>
        <taxon>Paracoccus</taxon>
    </lineage>
</organism>
<evidence type="ECO:0000313" key="4">
    <source>
        <dbReference type="Proteomes" id="UP001218412"/>
    </source>
</evidence>
<feature type="compositionally biased region" description="Basic and acidic residues" evidence="1">
    <location>
        <begin position="47"/>
        <end position="57"/>
    </location>
</feature>
<protein>
    <submittedName>
        <fullName evidence="3">Flagellar hook-length control protein FliK</fullName>
    </submittedName>
</protein>
<keyword evidence="4" id="KW-1185">Reference proteome</keyword>
<keyword evidence="3" id="KW-0969">Cilium</keyword>
<accession>A0ABY7SWY3</accession>
<feature type="region of interest" description="Disordered" evidence="1">
    <location>
        <begin position="151"/>
        <end position="181"/>
    </location>
</feature>
<dbReference type="Gene3D" id="3.30.750.140">
    <property type="match status" value="1"/>
</dbReference>
<dbReference type="EMBL" id="CP067134">
    <property type="protein sequence ID" value="WCR11359.1"/>
    <property type="molecule type" value="Genomic_DNA"/>
</dbReference>
<reference evidence="3 4" key="1">
    <citation type="submission" date="2021-01" db="EMBL/GenBank/DDBJ databases">
        <title>Biogeographic distribution of Paracoccus.</title>
        <authorList>
            <person name="Hollensteiner J."/>
            <person name="Leineberger J."/>
            <person name="Brinkhoff T."/>
            <person name="Daniel R."/>
        </authorList>
    </citation>
    <scope>NUCLEOTIDE SEQUENCE [LARGE SCALE GENOMIC DNA]</scope>
    <source>
        <strain evidence="3 4">LMG25392</strain>
    </source>
</reference>
<evidence type="ECO:0000313" key="3">
    <source>
        <dbReference type="EMBL" id="WCR11359.1"/>
    </source>
</evidence>
<dbReference type="InterPro" id="IPR021136">
    <property type="entry name" value="Flagellar_hook_control-like_C"/>
</dbReference>
<evidence type="ECO:0000256" key="1">
    <source>
        <dbReference type="SAM" id="MobiDB-lite"/>
    </source>
</evidence>
<dbReference type="Proteomes" id="UP001218412">
    <property type="component" value="Chromosome"/>
</dbReference>
<dbReference type="InterPro" id="IPR038610">
    <property type="entry name" value="FliK-like_C_sf"/>
</dbReference>
<feature type="region of interest" description="Disordered" evidence="1">
    <location>
        <begin position="22"/>
        <end position="60"/>
    </location>
</feature>
<feature type="region of interest" description="Disordered" evidence="1">
    <location>
        <begin position="304"/>
        <end position="333"/>
    </location>
</feature>
<feature type="compositionally biased region" description="Basic and acidic residues" evidence="1">
    <location>
        <begin position="304"/>
        <end position="326"/>
    </location>
</feature>
<dbReference type="CDD" id="cd17470">
    <property type="entry name" value="T3SS_Flik_C"/>
    <property type="match status" value="1"/>
</dbReference>
<proteinExistence type="predicted"/>
<name>A0ABY7SWY3_9RHOB</name>
<keyword evidence="3" id="KW-0282">Flagellum</keyword>
<dbReference type="Pfam" id="PF02120">
    <property type="entry name" value="Flg_hook"/>
    <property type="match status" value="1"/>
</dbReference>
<keyword evidence="3" id="KW-0966">Cell projection</keyword>
<feature type="domain" description="Flagellar hook-length control protein-like C-terminal" evidence="2">
    <location>
        <begin position="239"/>
        <end position="309"/>
    </location>
</feature>
<evidence type="ECO:0000259" key="2">
    <source>
        <dbReference type="Pfam" id="PF02120"/>
    </source>
</evidence>